<accession>A0A9P6CTZ6</accession>
<feature type="compositionally biased region" description="Basic and acidic residues" evidence="1">
    <location>
        <begin position="243"/>
        <end position="263"/>
    </location>
</feature>
<reference evidence="2" key="1">
    <citation type="submission" date="2020-11" db="EMBL/GenBank/DDBJ databases">
        <authorList>
            <consortium name="DOE Joint Genome Institute"/>
            <person name="Ahrendt S."/>
            <person name="Riley R."/>
            <person name="Andreopoulos W."/>
            <person name="Labutti K."/>
            <person name="Pangilinan J."/>
            <person name="Ruiz-Duenas F.J."/>
            <person name="Barrasa J.M."/>
            <person name="Sanchez-Garcia M."/>
            <person name="Camarero S."/>
            <person name="Miyauchi S."/>
            <person name="Serrano A."/>
            <person name="Linde D."/>
            <person name="Babiker R."/>
            <person name="Drula E."/>
            <person name="Ayuso-Fernandez I."/>
            <person name="Pacheco R."/>
            <person name="Padilla G."/>
            <person name="Ferreira P."/>
            <person name="Barriuso J."/>
            <person name="Kellner H."/>
            <person name="Castanera R."/>
            <person name="Alfaro M."/>
            <person name="Ramirez L."/>
            <person name="Pisabarro A.G."/>
            <person name="Kuo A."/>
            <person name="Tritt A."/>
            <person name="Lipzen A."/>
            <person name="He G."/>
            <person name="Yan M."/>
            <person name="Ng V."/>
            <person name="Cullen D."/>
            <person name="Martin F."/>
            <person name="Rosso M.-N."/>
            <person name="Henrissat B."/>
            <person name="Hibbett D."/>
            <person name="Martinez A.T."/>
            <person name="Grigoriev I.V."/>
        </authorList>
    </citation>
    <scope>NUCLEOTIDE SEQUENCE</scope>
    <source>
        <strain evidence="2">CIRM-BRFM 674</strain>
    </source>
</reference>
<protein>
    <submittedName>
        <fullName evidence="2">Uncharacterized protein</fullName>
    </submittedName>
</protein>
<evidence type="ECO:0000313" key="3">
    <source>
        <dbReference type="Proteomes" id="UP000807469"/>
    </source>
</evidence>
<evidence type="ECO:0000256" key="1">
    <source>
        <dbReference type="SAM" id="MobiDB-lite"/>
    </source>
</evidence>
<feature type="compositionally biased region" description="Polar residues" evidence="1">
    <location>
        <begin position="284"/>
        <end position="299"/>
    </location>
</feature>
<feature type="compositionally biased region" description="Pro residues" evidence="1">
    <location>
        <begin position="182"/>
        <end position="191"/>
    </location>
</feature>
<feature type="compositionally biased region" description="Basic and acidic residues" evidence="1">
    <location>
        <begin position="274"/>
        <end position="283"/>
    </location>
</feature>
<keyword evidence="3" id="KW-1185">Reference proteome</keyword>
<dbReference type="AlphaFoldDB" id="A0A9P6CTZ6"/>
<proteinExistence type="predicted"/>
<feature type="compositionally biased region" description="Low complexity" evidence="1">
    <location>
        <begin position="31"/>
        <end position="47"/>
    </location>
</feature>
<sequence length="299" mass="33069">MSDQTTNALGLDFSELSVSEPGLPHSEEVPEAPTAAPGTTEASTSATTKKEKTKPYVNPERVRTGGAQRDKLSDEALEERMVRIREQNEKIKQRRLDVQADEDAFRKTQEVERAKQAHNRKVQSEIDRARDQNAKRKMDKVQNREWDSGKPSVGENRQQPQRSDPSAQQSDVHPSESAPSAPSEPSPPPEQPAVQDPTVDWANTPSNDSWTALMNNPPVLSEPLRDASGSGNWAHNDFPSGNRGRERGRGRGRGDRGGFDRGGRGRGSRGSRGRGGDRRESAEPRTSSLEETEYIPTSW</sequence>
<evidence type="ECO:0000313" key="2">
    <source>
        <dbReference type="EMBL" id="KAF9472599.1"/>
    </source>
</evidence>
<dbReference type="Proteomes" id="UP000807469">
    <property type="component" value="Unassembled WGS sequence"/>
</dbReference>
<dbReference type="OrthoDB" id="2402960at2759"/>
<feature type="compositionally biased region" description="Basic and acidic residues" evidence="1">
    <location>
        <begin position="122"/>
        <end position="148"/>
    </location>
</feature>
<feature type="compositionally biased region" description="Basic and acidic residues" evidence="1">
    <location>
        <begin position="48"/>
        <end position="115"/>
    </location>
</feature>
<feature type="region of interest" description="Disordered" evidence="1">
    <location>
        <begin position="1"/>
        <end position="299"/>
    </location>
</feature>
<name>A0A9P6CTZ6_9AGAR</name>
<comment type="caution">
    <text evidence="2">The sequence shown here is derived from an EMBL/GenBank/DDBJ whole genome shotgun (WGS) entry which is preliminary data.</text>
</comment>
<feature type="compositionally biased region" description="Polar residues" evidence="1">
    <location>
        <begin position="155"/>
        <end position="172"/>
    </location>
</feature>
<feature type="compositionally biased region" description="Polar residues" evidence="1">
    <location>
        <begin position="201"/>
        <end position="214"/>
    </location>
</feature>
<gene>
    <name evidence="2" type="ORF">BDN70DRAFT_886823</name>
</gene>
<organism evidence="2 3">
    <name type="scientific">Pholiota conissans</name>
    <dbReference type="NCBI Taxonomy" id="109636"/>
    <lineage>
        <taxon>Eukaryota</taxon>
        <taxon>Fungi</taxon>
        <taxon>Dikarya</taxon>
        <taxon>Basidiomycota</taxon>
        <taxon>Agaricomycotina</taxon>
        <taxon>Agaricomycetes</taxon>
        <taxon>Agaricomycetidae</taxon>
        <taxon>Agaricales</taxon>
        <taxon>Agaricineae</taxon>
        <taxon>Strophariaceae</taxon>
        <taxon>Pholiota</taxon>
    </lineage>
</organism>
<dbReference type="EMBL" id="MU155517">
    <property type="protein sequence ID" value="KAF9472599.1"/>
    <property type="molecule type" value="Genomic_DNA"/>
</dbReference>